<feature type="transmembrane region" description="Helical" evidence="2">
    <location>
        <begin position="102"/>
        <end position="135"/>
    </location>
</feature>
<evidence type="ECO:0000256" key="2">
    <source>
        <dbReference type="SAM" id="Phobius"/>
    </source>
</evidence>
<protein>
    <submittedName>
        <fullName evidence="3">Uncharacterized protein</fullName>
    </submittedName>
</protein>
<evidence type="ECO:0000313" key="4">
    <source>
        <dbReference type="Proteomes" id="UP000663852"/>
    </source>
</evidence>
<evidence type="ECO:0000256" key="1">
    <source>
        <dbReference type="SAM" id="MobiDB-lite"/>
    </source>
</evidence>
<feature type="region of interest" description="Disordered" evidence="1">
    <location>
        <begin position="218"/>
        <end position="242"/>
    </location>
</feature>
<feature type="transmembrane region" description="Helical" evidence="2">
    <location>
        <begin position="155"/>
        <end position="179"/>
    </location>
</feature>
<evidence type="ECO:0000313" key="3">
    <source>
        <dbReference type="EMBL" id="CAF0956412.1"/>
    </source>
</evidence>
<reference evidence="3" key="1">
    <citation type="submission" date="2021-02" db="EMBL/GenBank/DDBJ databases">
        <authorList>
            <person name="Nowell W R."/>
        </authorList>
    </citation>
    <scope>NUCLEOTIDE SEQUENCE</scope>
</reference>
<feature type="transmembrane region" description="Helical" evidence="2">
    <location>
        <begin position="64"/>
        <end position="95"/>
    </location>
</feature>
<dbReference type="OrthoDB" id="10093318at2759"/>
<keyword evidence="2" id="KW-1133">Transmembrane helix</keyword>
<name>A0A814DJN3_ADIRI</name>
<keyword evidence="2" id="KW-0472">Membrane</keyword>
<keyword evidence="2" id="KW-0812">Transmembrane</keyword>
<dbReference type="Proteomes" id="UP000663852">
    <property type="component" value="Unassembled WGS sequence"/>
</dbReference>
<proteinExistence type="predicted"/>
<accession>A0A814DJN3</accession>
<dbReference type="EMBL" id="CAJNOJ010000048">
    <property type="protein sequence ID" value="CAF0956412.1"/>
    <property type="molecule type" value="Genomic_DNA"/>
</dbReference>
<dbReference type="AlphaFoldDB" id="A0A814DJN3"/>
<gene>
    <name evidence="3" type="ORF">EDS130_LOCUS12615</name>
</gene>
<sequence length="242" mass="27669">MAVNNNKFEEIMVNSTLHTAQNTAFYHVKPYIHGSFGLWKFCSNTHTSLTITCDTYTRASRPEYFSLILILVSCVLFLVNLAIFPSWASTILVLYNANNAYVAYIVVFIWTTFLFSLVISVLLVCVMMFVGASSFYAPGHITSSDRKTIYHGDSGLFLVFCSTILSLICLLALIITLIWKKFIDVKLYEAEKELYRQLADDNFQPGWNKIIRIQRTDRNSDEDDNNSYSPPPYQDNARTTNQ</sequence>
<comment type="caution">
    <text evidence="3">The sequence shown here is derived from an EMBL/GenBank/DDBJ whole genome shotgun (WGS) entry which is preliminary data.</text>
</comment>
<organism evidence="3 4">
    <name type="scientific">Adineta ricciae</name>
    <name type="common">Rotifer</name>
    <dbReference type="NCBI Taxonomy" id="249248"/>
    <lineage>
        <taxon>Eukaryota</taxon>
        <taxon>Metazoa</taxon>
        <taxon>Spiralia</taxon>
        <taxon>Gnathifera</taxon>
        <taxon>Rotifera</taxon>
        <taxon>Eurotatoria</taxon>
        <taxon>Bdelloidea</taxon>
        <taxon>Adinetida</taxon>
        <taxon>Adinetidae</taxon>
        <taxon>Adineta</taxon>
    </lineage>
</organism>